<dbReference type="CDD" id="cd09272">
    <property type="entry name" value="RNase_HI_RT_Ty1"/>
    <property type="match status" value="1"/>
</dbReference>
<dbReference type="SUPFAM" id="SSF56672">
    <property type="entry name" value="DNA/RNA polymerases"/>
    <property type="match status" value="2"/>
</dbReference>
<evidence type="ECO:0000259" key="1">
    <source>
        <dbReference type="Pfam" id="PF07727"/>
    </source>
</evidence>
<accession>A0A699H9I1</accession>
<dbReference type="Pfam" id="PF07727">
    <property type="entry name" value="RVT_2"/>
    <property type="match status" value="1"/>
</dbReference>
<dbReference type="InterPro" id="IPR013103">
    <property type="entry name" value="RVT_2"/>
</dbReference>
<dbReference type="PANTHER" id="PTHR11439:SF483">
    <property type="entry name" value="PEPTIDE SYNTHASE GLIP-LIKE, PUTATIVE (AFU_ORTHOLOGUE AFUA_3G12920)-RELATED"/>
    <property type="match status" value="1"/>
</dbReference>
<feature type="domain" description="Reverse transcriptase Ty1/copia-type" evidence="1">
    <location>
        <begin position="52"/>
        <end position="235"/>
    </location>
</feature>
<comment type="caution">
    <text evidence="2">The sequence shown here is derived from an EMBL/GenBank/DDBJ whole genome shotgun (WGS) entry which is preliminary data.</text>
</comment>
<dbReference type="Gene3D" id="3.10.10.10">
    <property type="entry name" value="HIV Type 1 Reverse Transcriptase, subunit A, domain 1"/>
    <property type="match status" value="1"/>
</dbReference>
<organism evidence="2">
    <name type="scientific">Tanacetum cinerariifolium</name>
    <name type="common">Dalmatian daisy</name>
    <name type="synonym">Chrysanthemum cinerariifolium</name>
    <dbReference type="NCBI Taxonomy" id="118510"/>
    <lineage>
        <taxon>Eukaryota</taxon>
        <taxon>Viridiplantae</taxon>
        <taxon>Streptophyta</taxon>
        <taxon>Embryophyta</taxon>
        <taxon>Tracheophyta</taxon>
        <taxon>Spermatophyta</taxon>
        <taxon>Magnoliopsida</taxon>
        <taxon>eudicotyledons</taxon>
        <taxon>Gunneridae</taxon>
        <taxon>Pentapetalae</taxon>
        <taxon>asterids</taxon>
        <taxon>campanulids</taxon>
        <taxon>Asterales</taxon>
        <taxon>Asteraceae</taxon>
        <taxon>Asteroideae</taxon>
        <taxon>Anthemideae</taxon>
        <taxon>Anthemidinae</taxon>
        <taxon>Tanacetum</taxon>
    </lineage>
</organism>
<reference evidence="2" key="1">
    <citation type="journal article" date="2019" name="Sci. Rep.">
        <title>Draft genome of Tanacetum cinerariifolium, the natural source of mosquito coil.</title>
        <authorList>
            <person name="Yamashiro T."/>
            <person name="Shiraishi A."/>
            <person name="Satake H."/>
            <person name="Nakayama K."/>
        </authorList>
    </citation>
    <scope>NUCLEOTIDE SEQUENCE</scope>
</reference>
<dbReference type="InterPro" id="IPR043502">
    <property type="entry name" value="DNA/RNA_pol_sf"/>
</dbReference>
<sequence>MFDEYFNPPIIDVSPVPVANAPRAVYLADSHVSTSIDQDAPSISQDGLIWRVLKNKARLVAQRFRQEDGIDFKESFVPVARIEAISIFIANAANKNTTIFQMDIKTAFVNDELKEEVYVSQQEGFVDEDNLSHVYNLKKALYDLKQAQRAWYDMLLSFLISKHFSEGAVYPTLFTRKAGNDLLLIQIYVDDIIFASTNTALCNEFANLMTTKFKMSMMGHILFFLGLQISQNTPMLEKNKLDEDLQGTPIDATLYCDMIGSLMYLTSSRPDLICAVCLCDQYQAKPTEKHLNEVKWIFRYLKGTINMGLRYSKVTDMSLTTYSDADHVGCQDTRRDTSGSTQFLGEKLVSWSSKKQKSTAIMSTEAEYIALSRLFARLIEEFGFALHRAGLIFVHYPIRLIVVLRIRLISVLCDLRVDVSSHLRSYAYVIEYKAEKVCHKEMVKVPSVDLKMLEYKERHRLRRLVSFGAYGDERVIGIIARAVRMCIYYRELSKIDLYSGCHQIRVHEDEIPKTAFRMHYGCYEFTAMPFKVYTKSKEEYESHLKMNLELLKKEKCYVKPNKAEIGESKMIGLEMEKETTKVVIIKERLKEAKDHQERVKLIVGNKTFRI</sequence>
<name>A0A699H9I1_TANCI</name>
<dbReference type="PANTHER" id="PTHR11439">
    <property type="entry name" value="GAG-POL-RELATED RETROTRANSPOSON"/>
    <property type="match status" value="1"/>
</dbReference>
<dbReference type="EMBL" id="BKCJ010094463">
    <property type="protein sequence ID" value="GEX19322.1"/>
    <property type="molecule type" value="Genomic_DNA"/>
</dbReference>
<evidence type="ECO:0000313" key="2">
    <source>
        <dbReference type="EMBL" id="GEX19322.1"/>
    </source>
</evidence>
<dbReference type="AlphaFoldDB" id="A0A699H9I1"/>
<gene>
    <name evidence="2" type="ORF">Tci_291297</name>
</gene>
<proteinExistence type="predicted"/>
<protein>
    <recommendedName>
        <fullName evidence="1">Reverse transcriptase Ty1/copia-type domain-containing protein</fullName>
    </recommendedName>
</protein>